<evidence type="ECO:0000259" key="6">
    <source>
        <dbReference type="Pfam" id="PF14759"/>
    </source>
</evidence>
<dbReference type="InterPro" id="IPR028202">
    <property type="entry name" value="Reductase_C"/>
</dbReference>
<dbReference type="SUPFAM" id="SSF55424">
    <property type="entry name" value="FAD/NAD-linked reductases, dimerisation (C-terminal) domain"/>
    <property type="match status" value="1"/>
</dbReference>
<accession>A0A2S2BP13</accession>
<keyword evidence="4" id="KW-0560">Oxidoreductase</keyword>
<evidence type="ECO:0000256" key="3">
    <source>
        <dbReference type="ARBA" id="ARBA00022827"/>
    </source>
</evidence>
<dbReference type="EMBL" id="CP021354">
    <property type="protein sequence ID" value="AWK70303.1"/>
    <property type="molecule type" value="Genomic_DNA"/>
</dbReference>
<dbReference type="SUPFAM" id="SSF51905">
    <property type="entry name" value="FAD/NAD(P)-binding domain"/>
    <property type="match status" value="2"/>
</dbReference>
<dbReference type="PRINTS" id="PR00368">
    <property type="entry name" value="FADPNR"/>
</dbReference>
<dbReference type="PANTHER" id="PTHR43557">
    <property type="entry name" value="APOPTOSIS-INDUCING FACTOR 1"/>
    <property type="match status" value="1"/>
</dbReference>
<keyword evidence="8" id="KW-1185">Reference proteome</keyword>
<dbReference type="Pfam" id="PF07992">
    <property type="entry name" value="Pyr_redox_2"/>
    <property type="match status" value="1"/>
</dbReference>
<gene>
    <name evidence="7" type="ORF">CBI38_00635</name>
</gene>
<organism evidence="7 8">
    <name type="scientific">Rhodococcus oxybenzonivorans</name>
    <dbReference type="NCBI Taxonomy" id="1990687"/>
    <lineage>
        <taxon>Bacteria</taxon>
        <taxon>Bacillati</taxon>
        <taxon>Actinomycetota</taxon>
        <taxon>Actinomycetes</taxon>
        <taxon>Mycobacteriales</taxon>
        <taxon>Nocardiaceae</taxon>
        <taxon>Rhodococcus</taxon>
    </lineage>
</organism>
<comment type="cofactor">
    <cofactor evidence="1">
        <name>FAD</name>
        <dbReference type="ChEBI" id="CHEBI:57692"/>
    </cofactor>
</comment>
<evidence type="ECO:0000313" key="7">
    <source>
        <dbReference type="EMBL" id="AWK70303.1"/>
    </source>
</evidence>
<dbReference type="Proteomes" id="UP000245711">
    <property type="component" value="Chromosome"/>
</dbReference>
<keyword evidence="3" id="KW-0274">FAD</keyword>
<dbReference type="InterPro" id="IPR050446">
    <property type="entry name" value="FAD-oxidoreductase/Apoptosis"/>
</dbReference>
<feature type="domain" description="FAD/NAD(P)-binding" evidence="5">
    <location>
        <begin position="15"/>
        <end position="315"/>
    </location>
</feature>
<evidence type="ECO:0000256" key="4">
    <source>
        <dbReference type="ARBA" id="ARBA00023002"/>
    </source>
</evidence>
<dbReference type="AlphaFoldDB" id="A0A2S2BP13"/>
<dbReference type="KEGG" id="roz:CBI38_00635"/>
<dbReference type="GO" id="GO:0005737">
    <property type="term" value="C:cytoplasm"/>
    <property type="evidence" value="ECO:0007669"/>
    <property type="project" value="TreeGrafter"/>
</dbReference>
<dbReference type="InterPro" id="IPR023753">
    <property type="entry name" value="FAD/NAD-binding_dom"/>
</dbReference>
<keyword evidence="2" id="KW-0285">Flavoprotein</keyword>
<proteinExistence type="predicted"/>
<evidence type="ECO:0000259" key="5">
    <source>
        <dbReference type="Pfam" id="PF07992"/>
    </source>
</evidence>
<dbReference type="InterPro" id="IPR016156">
    <property type="entry name" value="FAD/NAD-linked_Rdtase_dimer_sf"/>
</dbReference>
<dbReference type="GO" id="GO:0016651">
    <property type="term" value="F:oxidoreductase activity, acting on NAD(P)H"/>
    <property type="evidence" value="ECO:0007669"/>
    <property type="project" value="TreeGrafter"/>
</dbReference>
<evidence type="ECO:0008006" key="9">
    <source>
        <dbReference type="Google" id="ProtNLM"/>
    </source>
</evidence>
<reference evidence="7 8" key="1">
    <citation type="submission" date="2017-05" db="EMBL/GenBank/DDBJ databases">
        <title>Isolation of Rhodococcus sp. S2-17 biodegrading of BP-3.</title>
        <authorList>
            <person name="Lee Y."/>
            <person name="Kim K.H."/>
            <person name="Chun B.H."/>
            <person name="Jung H.S."/>
            <person name="Jeon C.O."/>
        </authorList>
    </citation>
    <scope>NUCLEOTIDE SEQUENCE [LARGE SCALE GENOMIC DNA]</scope>
    <source>
        <strain evidence="7 8">S2-17</strain>
    </source>
</reference>
<evidence type="ECO:0000313" key="8">
    <source>
        <dbReference type="Proteomes" id="UP000245711"/>
    </source>
</evidence>
<evidence type="ECO:0000256" key="1">
    <source>
        <dbReference type="ARBA" id="ARBA00001974"/>
    </source>
</evidence>
<evidence type="ECO:0000256" key="2">
    <source>
        <dbReference type="ARBA" id="ARBA00022630"/>
    </source>
</evidence>
<protein>
    <recommendedName>
        <fullName evidence="9">Ferredoxin reductase</fullName>
    </recommendedName>
</protein>
<dbReference type="Gene3D" id="3.30.390.30">
    <property type="match status" value="1"/>
</dbReference>
<dbReference type="InterPro" id="IPR036188">
    <property type="entry name" value="FAD/NAD-bd_sf"/>
</dbReference>
<name>A0A2S2BP13_9NOCA</name>
<dbReference type="OrthoDB" id="1145at2"/>
<sequence>MSGECVTGGQMSGKALIVGSSVAGIRTAQSLRTEGWLGRIIVVGGEPHLPYDRPPLSKHMLTDRTEISPTPLLTKHEATSDNIELLLGTPAVGLDTTAKRVALEDHREVPYDHLIIATGASARPSPWGQMPGLHVLRGLDDCLGLRKALHGDASAGSGHLVVIGAGFIGSEVAAAARALNLRVSIVAPSAAPLVQSLGPEVGMKLTELHQRHSVETYFGCAVSSLTSSTDGIHVQLDNGTELSATSVVVGIGATPNVEWLKDSGLTLGDGVMCDEQGRASGRPDISAVGDVACWTMPQALASRRGEHWTRAVEQANLVSRRLCGNSIEDTDRHVDYVWSDLHDWKIQIVGQPRHCCRSEIVGEFNGAHTKVAVLYSDEEQRLVGGFIVNWPRATLLLRKATEQRSNARAARALIDAGIPHNSGSNVCR</sequence>
<dbReference type="PRINTS" id="PR00411">
    <property type="entry name" value="PNDRDTASEI"/>
</dbReference>
<dbReference type="PANTHER" id="PTHR43557:SF2">
    <property type="entry name" value="RIESKE DOMAIN-CONTAINING PROTEIN-RELATED"/>
    <property type="match status" value="1"/>
</dbReference>
<feature type="domain" description="Reductase C-terminal" evidence="6">
    <location>
        <begin position="336"/>
        <end position="412"/>
    </location>
</feature>
<dbReference type="Pfam" id="PF14759">
    <property type="entry name" value="Reductase_C"/>
    <property type="match status" value="1"/>
</dbReference>
<dbReference type="Gene3D" id="3.50.50.60">
    <property type="entry name" value="FAD/NAD(P)-binding domain"/>
    <property type="match status" value="2"/>
</dbReference>